<dbReference type="PANTHER" id="PTHR42818">
    <property type="entry name" value="SULFOPYRUVATE DECARBOXYLASE SUBUNIT ALPHA"/>
    <property type="match status" value="1"/>
</dbReference>
<dbReference type="HOGENOM" id="CLU_1980326_0_0_11"/>
<feature type="region of interest" description="Disordered" evidence="3">
    <location>
        <begin position="98"/>
        <end position="126"/>
    </location>
</feature>
<evidence type="ECO:0000256" key="3">
    <source>
        <dbReference type="SAM" id="MobiDB-lite"/>
    </source>
</evidence>
<dbReference type="AlphaFoldDB" id="D9WFF5"/>
<dbReference type="EMBL" id="GG657754">
    <property type="protein sequence ID" value="EFL28913.1"/>
    <property type="molecule type" value="Genomic_DNA"/>
</dbReference>
<keyword evidence="5" id="KW-1185">Reference proteome</keyword>
<gene>
    <name evidence="4" type="ORF">SSOG_08627</name>
</gene>
<evidence type="ECO:0000256" key="1">
    <source>
        <dbReference type="ARBA" id="ARBA00022793"/>
    </source>
</evidence>
<dbReference type="SUPFAM" id="SSF52518">
    <property type="entry name" value="Thiamin diphosphate-binding fold (THDP-binding)"/>
    <property type="match status" value="1"/>
</dbReference>
<dbReference type="Proteomes" id="UP000003963">
    <property type="component" value="Unassembled WGS sequence"/>
</dbReference>
<sequence>MGARLMATATASPTAPDARLDRRRFVADLVARLPEDALVVTGLGSPSYDVCAAGDRPGTFYLWGAMGAAAPLALGVALAKPDRPVLAESSNPYAALRHVHRRREPPAPHGELRPSALCPTASAAVR</sequence>
<name>D9WFF5_9ACTN</name>
<evidence type="ECO:0000313" key="5">
    <source>
        <dbReference type="Proteomes" id="UP000003963"/>
    </source>
</evidence>
<dbReference type="InterPro" id="IPR051818">
    <property type="entry name" value="TPP_dependent_decarboxylase"/>
</dbReference>
<dbReference type="STRING" id="457427.SSOG_08627"/>
<dbReference type="PANTHER" id="PTHR42818:SF1">
    <property type="entry name" value="SULFOPYRUVATE DECARBOXYLASE"/>
    <property type="match status" value="1"/>
</dbReference>
<dbReference type="InterPro" id="IPR029061">
    <property type="entry name" value="THDP-binding"/>
</dbReference>
<dbReference type="GO" id="GO:0000287">
    <property type="term" value="F:magnesium ion binding"/>
    <property type="evidence" value="ECO:0007669"/>
    <property type="project" value="UniProtKB-ARBA"/>
</dbReference>
<keyword evidence="4" id="KW-0670">Pyruvate</keyword>
<accession>D9WFF5</accession>
<organism evidence="4 5">
    <name type="scientific">Streptomyces himastatinicus ATCC 53653</name>
    <dbReference type="NCBI Taxonomy" id="457427"/>
    <lineage>
        <taxon>Bacteria</taxon>
        <taxon>Bacillati</taxon>
        <taxon>Actinomycetota</taxon>
        <taxon>Actinomycetes</taxon>
        <taxon>Kitasatosporales</taxon>
        <taxon>Streptomycetaceae</taxon>
        <taxon>Streptomyces</taxon>
        <taxon>Streptomyces violaceusniger group</taxon>
    </lineage>
</organism>
<evidence type="ECO:0000256" key="2">
    <source>
        <dbReference type="ARBA" id="ARBA00023239"/>
    </source>
</evidence>
<keyword evidence="1" id="KW-0210">Decarboxylase</keyword>
<dbReference type="GO" id="GO:0016831">
    <property type="term" value="F:carboxy-lyase activity"/>
    <property type="evidence" value="ECO:0007669"/>
    <property type="project" value="UniProtKB-KW"/>
</dbReference>
<evidence type="ECO:0000313" key="4">
    <source>
        <dbReference type="EMBL" id="EFL28913.1"/>
    </source>
</evidence>
<dbReference type="Gene3D" id="3.40.50.970">
    <property type="match status" value="1"/>
</dbReference>
<proteinExistence type="predicted"/>
<keyword evidence="2" id="KW-0456">Lyase</keyword>
<protein>
    <submittedName>
        <fullName evidence="4">Probable sulfopyruvate decarboxylase</fullName>
    </submittedName>
</protein>
<reference evidence="4 5" key="1">
    <citation type="submission" date="2009-02" db="EMBL/GenBank/DDBJ databases">
        <title>Annotation of Streptomyces hygroscopicus strain ATCC 53653.</title>
        <authorList>
            <consortium name="The Broad Institute Genome Sequencing Platform"/>
            <consortium name="Broad Institute Microbial Sequencing Center"/>
            <person name="Fischbach M."/>
            <person name="Godfrey P."/>
            <person name="Ward D."/>
            <person name="Young S."/>
            <person name="Zeng Q."/>
            <person name="Koehrsen M."/>
            <person name="Alvarado L."/>
            <person name="Berlin A.M."/>
            <person name="Bochicchio J."/>
            <person name="Borenstein D."/>
            <person name="Chapman S.B."/>
            <person name="Chen Z."/>
            <person name="Engels R."/>
            <person name="Freedman E."/>
            <person name="Gellesch M."/>
            <person name="Goldberg J."/>
            <person name="Griggs A."/>
            <person name="Gujja S."/>
            <person name="Heilman E.R."/>
            <person name="Heiman D.I."/>
            <person name="Hepburn T.A."/>
            <person name="Howarth C."/>
            <person name="Jen D."/>
            <person name="Larson L."/>
            <person name="Lewis B."/>
            <person name="Mehta T."/>
            <person name="Park D."/>
            <person name="Pearson M."/>
            <person name="Richards J."/>
            <person name="Roberts A."/>
            <person name="Saif S."/>
            <person name="Shea T.D."/>
            <person name="Shenoy N."/>
            <person name="Sisk P."/>
            <person name="Stolte C."/>
            <person name="Sykes S.N."/>
            <person name="Thomson T."/>
            <person name="Walk T."/>
            <person name="White J."/>
            <person name="Yandava C."/>
            <person name="Straight P."/>
            <person name="Clardy J."/>
            <person name="Hung D."/>
            <person name="Kolter R."/>
            <person name="Mekalanos J."/>
            <person name="Walker S."/>
            <person name="Walsh C.T."/>
            <person name="Wieland-Brown L.C."/>
            <person name="Haas B."/>
            <person name="Nusbaum C."/>
            <person name="Birren B."/>
        </authorList>
    </citation>
    <scope>NUCLEOTIDE SEQUENCE [LARGE SCALE GENOMIC DNA]</scope>
    <source>
        <strain evidence="4 5">ATCC 53653</strain>
    </source>
</reference>